<evidence type="ECO:0000256" key="1">
    <source>
        <dbReference type="SAM" id="SignalP"/>
    </source>
</evidence>
<dbReference type="AlphaFoldDB" id="G7UR47"/>
<dbReference type="HOGENOM" id="CLU_2082882_0_0_6"/>
<accession>G7UR47</accession>
<dbReference type="Proteomes" id="UP000005870">
    <property type="component" value="Chromosome"/>
</dbReference>
<name>G7UR47_PSEUP</name>
<dbReference type="KEGG" id="psd:DSC_06035"/>
<keyword evidence="1" id="KW-0732">Signal</keyword>
<evidence type="ECO:0000313" key="2">
    <source>
        <dbReference type="EMBL" id="AER55858.1"/>
    </source>
</evidence>
<evidence type="ECO:0000313" key="3">
    <source>
        <dbReference type="Proteomes" id="UP000005870"/>
    </source>
</evidence>
<keyword evidence="3" id="KW-1185">Reference proteome</keyword>
<gene>
    <name evidence="2" type="ordered locus">DSC_06035</name>
</gene>
<sequence length="117" mass="12117">MRVLPTLAGALLAAGLLGGVPALPAQDVAPLPAQLQDFDACVDQARETLEVPGIAAAIVKDGLTSILKSPQPVCCQQSSSPRRRGSSALNLNVPGHWVPAFAGTTICFVRTVFLIVC</sequence>
<reference evidence="2 3" key="1">
    <citation type="journal article" date="2012" name="J. Bacteriol.">
        <title>Complete Genome Sequence of the BTEX-Degrading Bacterium Pseudoxanthomonas spadix BD-a59.</title>
        <authorList>
            <person name="Lee S.H."/>
            <person name="Jin H.M."/>
            <person name="Lee H.J."/>
            <person name="Kim J.M."/>
            <person name="Jeon C.O."/>
        </authorList>
    </citation>
    <scope>NUCLEOTIDE SEQUENCE [LARGE SCALE GENOMIC DNA]</scope>
    <source>
        <strain evidence="2 3">BD-a59</strain>
    </source>
</reference>
<protein>
    <submittedName>
        <fullName evidence="2">Uncharacterized protein</fullName>
    </submittedName>
</protein>
<organism evidence="2 3">
    <name type="scientific">Pseudoxanthomonas spadix (strain BD-a59)</name>
    <dbReference type="NCBI Taxonomy" id="1045855"/>
    <lineage>
        <taxon>Bacteria</taxon>
        <taxon>Pseudomonadati</taxon>
        <taxon>Pseudomonadota</taxon>
        <taxon>Gammaproteobacteria</taxon>
        <taxon>Lysobacterales</taxon>
        <taxon>Lysobacteraceae</taxon>
        <taxon>Pseudoxanthomonas</taxon>
    </lineage>
</organism>
<feature type="chain" id="PRO_5003504250" evidence="1">
    <location>
        <begin position="26"/>
        <end position="117"/>
    </location>
</feature>
<feature type="signal peptide" evidence="1">
    <location>
        <begin position="1"/>
        <end position="25"/>
    </location>
</feature>
<proteinExistence type="predicted"/>
<dbReference type="EMBL" id="CP003093">
    <property type="protein sequence ID" value="AER55858.1"/>
    <property type="molecule type" value="Genomic_DNA"/>
</dbReference>